<protein>
    <recommendedName>
        <fullName evidence="4">UDP-glucose 6-dehydrogenase</fullName>
        <ecNumber evidence="3">1.1.1.22</ecNumber>
    </recommendedName>
</protein>
<reference evidence="14 15" key="1">
    <citation type="submission" date="2017-10" db="EMBL/GenBank/DDBJ databases">
        <title>A novel species of cold-tolerant Malassezia isolated from bats.</title>
        <authorList>
            <person name="Lorch J.M."/>
            <person name="Palmer J.M."/>
            <person name="Vanderwolf K.J."/>
            <person name="Schmidt K.Z."/>
            <person name="Verant M.L."/>
            <person name="Weller T.J."/>
            <person name="Blehert D.S."/>
        </authorList>
    </citation>
    <scope>NUCLEOTIDE SEQUENCE [LARGE SCALE GENOMIC DNA]</scope>
    <source>
        <strain evidence="14 15">NWHC:44797-103</strain>
    </source>
</reference>
<sequence length="1018" mass="111839">MPFPEKITSICCIGAGYVGGPTCSVLAQQCPDIKVTIVDVNPQRIAAWQSEDLTQLPVFEPGLAEVVATCRGKNLFFTTDIDGAIDNAQIVFVSVNTPTKTSGMGSGFAADLRYVEASTRRIAHVAKSSKIIVEKSTVPCRTAASMRAILEANSKPGLEFQILSNPEFLSEGTALQDLLCPDRVLIGSLSTPKGNYAAELLCSVYEHWVPRERILRTGLWSSELTKLAANALLAQRISSINAISAICEATGANVDEVAHACGVDKRIGPQFLRASVGFGGSCFQKDILNLVYLSGSLNLPEVAEYWRQVIVMNEYSKARFAKKVVQTMFNTVTTKRLAILGFAFKKDTGDTRESPAITLCKTFLQEGALVAIYDPKVKREQIIMDLTEPGVVDNAGMISENITICPSVLDACHEAEAVVIATDWAEFATINWKDVYNVMRKPPMVFDGRRVVDPAILREIGFRVHAVGVGPEIQDNVWVIASNAESHANELDSGNTSAAPVPIRAPDRPKKGAQGPKAVESAQARYPIQDPVLSERTLSLVLPNFDDTFSRPPRVWPPHAGFWERAVGAVNAYLFPHSRGDALSKRSRIIASLPKQEQHGTSAPHLHAEHEQAMPRTYKVLGEKRGYRQVKKVVVIGVHGWYSQSIFKTVIGAPIGTSIRLATMMADAVRRQFQEAQCELGPDAITVIAPQHDGRVNERAETFFKFIAQNEQYKDDLHNADAVFVAAHSQGSIVASLLLKKLLDAEILQPDRSQTCLLTMCGIFQGPFVHLRSTLASSYINYFETVAARELFEFQSSDAPISIAHMEAYNQVLQAGVKCVHTGSIDDNVVPLYSALNSAAAHPSILRAVYIDGVAFPKTDFLIHLINLCVAVRNSGFHDHNLLTLLSASVAGSLYGGLGHSLIYDEGRVYDLATRYLFETNSPIRSGAAKIPLTTVPFTAQRWNPYELPWCLRGLLEDKTIRNFYMHDIITLIQEYYAWHPAGKTLKDLRWRLSAIRTIPLPEASKSASRVNEIASKL</sequence>
<dbReference type="PIRSF" id="PIRSF500133">
    <property type="entry name" value="UDPglc_DH_euk"/>
    <property type="match status" value="1"/>
</dbReference>
<evidence type="ECO:0000256" key="6">
    <source>
        <dbReference type="ARBA" id="ARBA00023027"/>
    </source>
</evidence>
<dbReference type="AlphaFoldDB" id="A0A2N1JES7"/>
<evidence type="ECO:0000256" key="11">
    <source>
        <dbReference type="PIRSR" id="PIRSR500133-3"/>
    </source>
</evidence>
<dbReference type="InterPro" id="IPR008927">
    <property type="entry name" value="6-PGluconate_DH-like_C_sf"/>
</dbReference>
<dbReference type="SMART" id="SM00984">
    <property type="entry name" value="UDPG_MGDP_dh_C"/>
    <property type="match status" value="1"/>
</dbReference>
<gene>
    <name evidence="14" type="primary">UGD1</name>
    <name evidence="14" type="ORF">MVES_000930</name>
</gene>
<accession>A0A2N1JES7</accession>
<dbReference type="FunFam" id="3.40.50.720:FF:000114">
    <property type="entry name" value="UDP-glucose 6-dehydrogenase"/>
    <property type="match status" value="1"/>
</dbReference>
<evidence type="ECO:0000256" key="4">
    <source>
        <dbReference type="ARBA" id="ARBA00015132"/>
    </source>
</evidence>
<evidence type="ECO:0000256" key="3">
    <source>
        <dbReference type="ARBA" id="ARBA00012954"/>
    </source>
</evidence>
<dbReference type="GO" id="GO:0006065">
    <property type="term" value="P:UDP-glucuronate biosynthetic process"/>
    <property type="evidence" value="ECO:0007669"/>
    <property type="project" value="UniProtKB-UniPathway"/>
</dbReference>
<dbReference type="EC" id="1.1.1.22" evidence="3"/>
<name>A0A2N1JES7_9BASI</name>
<dbReference type="NCBIfam" id="TIGR03026">
    <property type="entry name" value="NDP-sugDHase"/>
    <property type="match status" value="1"/>
</dbReference>
<feature type="binding site" evidence="11">
    <location>
        <position position="44"/>
    </location>
    <ligand>
        <name>NAD(+)</name>
        <dbReference type="ChEBI" id="CHEBI:57540"/>
    </ligand>
</feature>
<evidence type="ECO:0000313" key="15">
    <source>
        <dbReference type="Proteomes" id="UP000232875"/>
    </source>
</evidence>
<dbReference type="UniPathway" id="UPA00038">
    <property type="reaction ID" value="UER00491"/>
</dbReference>
<dbReference type="EMBL" id="KZ454988">
    <property type="protein sequence ID" value="PKI85051.1"/>
    <property type="molecule type" value="Genomic_DNA"/>
</dbReference>
<dbReference type="InterPro" id="IPR036220">
    <property type="entry name" value="UDP-Glc/GDP-Man_DH_C_sf"/>
</dbReference>
<dbReference type="Proteomes" id="UP000232875">
    <property type="component" value="Unassembled WGS sequence"/>
</dbReference>
<dbReference type="InterPro" id="IPR001732">
    <property type="entry name" value="UDP-Glc/GDP-Man_DH_N"/>
</dbReference>
<dbReference type="SUPFAM" id="SSF53474">
    <property type="entry name" value="alpha/beta-Hydrolases"/>
    <property type="match status" value="1"/>
</dbReference>
<dbReference type="Gene3D" id="1.20.5.100">
    <property type="entry name" value="Cytochrome c1, transmembrane anchor, C-terminal"/>
    <property type="match status" value="1"/>
</dbReference>
<dbReference type="SUPFAM" id="SSF52413">
    <property type="entry name" value="UDP-glucose/GDP-mannose dehydrogenase C-terminal domain"/>
    <property type="match status" value="1"/>
</dbReference>
<evidence type="ECO:0000256" key="7">
    <source>
        <dbReference type="ARBA" id="ARBA00047473"/>
    </source>
</evidence>
<evidence type="ECO:0000313" key="14">
    <source>
        <dbReference type="EMBL" id="PKI85051.1"/>
    </source>
</evidence>
<feature type="binding site" evidence="11">
    <location>
        <position position="352"/>
    </location>
    <ligand>
        <name>NAD(+)</name>
        <dbReference type="ChEBI" id="CHEBI:57540"/>
    </ligand>
</feature>
<evidence type="ECO:0000256" key="12">
    <source>
        <dbReference type="SAM" id="MobiDB-lite"/>
    </source>
</evidence>
<dbReference type="GO" id="GO:0003979">
    <property type="term" value="F:UDP-glucose 6-dehydrogenase activity"/>
    <property type="evidence" value="ECO:0007669"/>
    <property type="project" value="UniProtKB-EC"/>
</dbReference>
<feature type="binding site" evidence="11">
    <location>
        <position position="171"/>
    </location>
    <ligand>
        <name>NAD(+)</name>
        <dbReference type="ChEBI" id="CHEBI:57540"/>
    </ligand>
</feature>
<dbReference type="PIRSF" id="PIRSF000124">
    <property type="entry name" value="UDPglc_GDPman_dh"/>
    <property type="match status" value="1"/>
</dbReference>
<dbReference type="GO" id="GO:0006024">
    <property type="term" value="P:glycosaminoglycan biosynthetic process"/>
    <property type="evidence" value="ECO:0007669"/>
    <property type="project" value="TreeGrafter"/>
</dbReference>
<feature type="binding site" evidence="11">
    <location>
        <position position="39"/>
    </location>
    <ligand>
        <name>NAD(+)</name>
        <dbReference type="ChEBI" id="CHEBI:57540"/>
    </ligand>
</feature>
<comment type="similarity">
    <text evidence="2">Belongs to the UDP-glucose/GDP-mannose dehydrogenase family.</text>
</comment>
<evidence type="ECO:0000256" key="8">
    <source>
        <dbReference type="ARBA" id="ARBA00047591"/>
    </source>
</evidence>
<evidence type="ECO:0000256" key="2">
    <source>
        <dbReference type="ARBA" id="ARBA00006601"/>
    </source>
</evidence>
<dbReference type="InterPro" id="IPR028356">
    <property type="entry name" value="UDPglc_DH_euk"/>
</dbReference>
<dbReference type="Pfam" id="PF00984">
    <property type="entry name" value="UDPG_MGDP_dh"/>
    <property type="match status" value="1"/>
</dbReference>
<feature type="active site" description="Nucleophile" evidence="10">
    <location>
        <position position="282"/>
    </location>
</feature>
<organism evidence="14 15">
    <name type="scientific">Malassezia vespertilionis</name>
    <dbReference type="NCBI Taxonomy" id="2020962"/>
    <lineage>
        <taxon>Eukaryota</taxon>
        <taxon>Fungi</taxon>
        <taxon>Dikarya</taxon>
        <taxon>Basidiomycota</taxon>
        <taxon>Ustilaginomycotina</taxon>
        <taxon>Malasseziomycetes</taxon>
        <taxon>Malasseziales</taxon>
        <taxon>Malasseziaceae</taxon>
        <taxon>Malassezia</taxon>
    </lineage>
</organism>
<dbReference type="OrthoDB" id="5059218at2759"/>
<dbReference type="FunFam" id="1.20.5.100:FF:000001">
    <property type="entry name" value="UDP-glucose 6-dehydrogenase"/>
    <property type="match status" value="1"/>
</dbReference>
<evidence type="ECO:0000256" key="1">
    <source>
        <dbReference type="ARBA" id="ARBA00004701"/>
    </source>
</evidence>
<comment type="catalytic activity">
    <reaction evidence="9">
        <text>a monoacylglycerol + H2O = glycerol + a fatty acid + H(+)</text>
        <dbReference type="Rhea" id="RHEA:15245"/>
        <dbReference type="ChEBI" id="CHEBI:15377"/>
        <dbReference type="ChEBI" id="CHEBI:15378"/>
        <dbReference type="ChEBI" id="CHEBI:17408"/>
        <dbReference type="ChEBI" id="CHEBI:17754"/>
        <dbReference type="ChEBI" id="CHEBI:28868"/>
    </reaction>
</comment>
<dbReference type="InterPro" id="IPR058933">
    <property type="entry name" value="YMC020W-like_ab_hydrolase"/>
</dbReference>
<dbReference type="GO" id="GO:0005634">
    <property type="term" value="C:nucleus"/>
    <property type="evidence" value="ECO:0007669"/>
    <property type="project" value="TreeGrafter"/>
</dbReference>
<dbReference type="PANTHER" id="PTHR11374:SF3">
    <property type="entry name" value="UDP-GLUCOSE 6-DEHYDROGENASE"/>
    <property type="match status" value="1"/>
</dbReference>
<dbReference type="PANTHER" id="PTHR11374">
    <property type="entry name" value="UDP-GLUCOSE DEHYDROGENASE/UDP-MANNAC DEHYDROGENASE"/>
    <property type="match status" value="1"/>
</dbReference>
<dbReference type="GO" id="GO:0051287">
    <property type="term" value="F:NAD binding"/>
    <property type="evidence" value="ECO:0007669"/>
    <property type="project" value="InterPro"/>
</dbReference>
<feature type="domain" description="UDP-glucose/GDP-mannose dehydrogenase C-terminal" evidence="13">
    <location>
        <begin position="338"/>
        <end position="454"/>
    </location>
</feature>
<dbReference type="Pfam" id="PF03720">
    <property type="entry name" value="UDPG_MGDP_dh_C"/>
    <property type="match status" value="1"/>
</dbReference>
<comment type="catalytic activity">
    <reaction evidence="7">
        <text>UDP-alpha-D-glucose + 2 NAD(+) + H2O = UDP-alpha-D-glucuronate + 2 NADH + 3 H(+)</text>
        <dbReference type="Rhea" id="RHEA:23596"/>
        <dbReference type="ChEBI" id="CHEBI:15377"/>
        <dbReference type="ChEBI" id="CHEBI:15378"/>
        <dbReference type="ChEBI" id="CHEBI:57540"/>
        <dbReference type="ChEBI" id="CHEBI:57945"/>
        <dbReference type="ChEBI" id="CHEBI:58052"/>
        <dbReference type="ChEBI" id="CHEBI:58885"/>
        <dbReference type="EC" id="1.1.1.22"/>
    </reaction>
</comment>
<dbReference type="InterPro" id="IPR029058">
    <property type="entry name" value="AB_hydrolase_fold"/>
</dbReference>
<dbReference type="InterPro" id="IPR017476">
    <property type="entry name" value="UDP-Glc/GDP-Man"/>
</dbReference>
<dbReference type="InterPro" id="IPR014027">
    <property type="entry name" value="UDP-Glc/GDP-Man_DH_C"/>
</dbReference>
<evidence type="ECO:0000256" key="10">
    <source>
        <dbReference type="PIRSR" id="PIRSR500133-1"/>
    </source>
</evidence>
<feature type="binding site" evidence="11">
    <location>
        <begin position="95"/>
        <end position="99"/>
    </location>
    <ligand>
        <name>NAD(+)</name>
        <dbReference type="ChEBI" id="CHEBI:57540"/>
    </ligand>
</feature>
<dbReference type="STRING" id="2020962.A0A2N1JES7"/>
<evidence type="ECO:0000256" key="9">
    <source>
        <dbReference type="ARBA" id="ARBA00048461"/>
    </source>
</evidence>
<dbReference type="InterPro" id="IPR036291">
    <property type="entry name" value="NAD(P)-bd_dom_sf"/>
</dbReference>
<dbReference type="Gene3D" id="3.40.50.720">
    <property type="entry name" value="NAD(P)-binding Rossmann-like Domain"/>
    <property type="match status" value="2"/>
</dbReference>
<feature type="region of interest" description="Disordered" evidence="12">
    <location>
        <begin position="489"/>
        <end position="522"/>
    </location>
</feature>
<dbReference type="FunFam" id="3.40.50.720:FF:000032">
    <property type="entry name" value="UDP-glucose 6-dehydrogenase"/>
    <property type="match status" value="1"/>
</dbReference>
<dbReference type="SUPFAM" id="SSF51735">
    <property type="entry name" value="NAD(P)-binding Rossmann-fold domains"/>
    <property type="match status" value="1"/>
</dbReference>
<keyword evidence="15" id="KW-1185">Reference proteome</keyword>
<feature type="binding site" evidence="11">
    <location>
        <begin position="282"/>
        <end position="285"/>
    </location>
    <ligand>
        <name>NAD(+)</name>
        <dbReference type="ChEBI" id="CHEBI:57540"/>
    </ligand>
</feature>
<keyword evidence="5" id="KW-0560">Oxidoreductase</keyword>
<feature type="binding site" evidence="11">
    <location>
        <begin position="136"/>
        <end position="137"/>
    </location>
    <ligand>
        <name>NAD(+)</name>
        <dbReference type="ChEBI" id="CHEBI:57540"/>
    </ligand>
</feature>
<keyword evidence="6 11" id="KW-0520">NAD</keyword>
<evidence type="ECO:0000259" key="13">
    <source>
        <dbReference type="SMART" id="SM00984"/>
    </source>
</evidence>
<evidence type="ECO:0000256" key="5">
    <source>
        <dbReference type="ARBA" id="ARBA00023002"/>
    </source>
</evidence>
<proteinExistence type="inferred from homology"/>
<feature type="binding site" evidence="11">
    <location>
        <begin position="14"/>
        <end position="19"/>
    </location>
    <ligand>
        <name>NAD(+)</name>
        <dbReference type="ChEBI" id="CHEBI:57540"/>
    </ligand>
</feature>
<dbReference type="Pfam" id="PF26147">
    <property type="entry name" value="AB_HYDROLASE_YMC0-YMC35"/>
    <property type="match status" value="1"/>
</dbReference>
<dbReference type="SUPFAM" id="SSF48179">
    <property type="entry name" value="6-phosphogluconate dehydrogenase C-terminal domain-like"/>
    <property type="match status" value="1"/>
</dbReference>
<comment type="pathway">
    <text evidence="1">Nucleotide-sugar biosynthesis; UDP-alpha-D-glucuronate biosynthesis; UDP-alpha-D-glucuronate from UDP-alpha-D-glucose: step 1/1.</text>
</comment>
<dbReference type="Pfam" id="PF03721">
    <property type="entry name" value="UDPG_MGDP_dh_N"/>
    <property type="match status" value="1"/>
</dbReference>
<dbReference type="InterPro" id="IPR014026">
    <property type="entry name" value="UDP-Glc/GDP-Man_DH_dimer"/>
</dbReference>
<comment type="catalytic activity">
    <reaction evidence="8">
        <text>a diacylglycerol + H2O = a monoacylglycerol + a fatty acid + H(+)</text>
        <dbReference type="Rhea" id="RHEA:32731"/>
        <dbReference type="ChEBI" id="CHEBI:15377"/>
        <dbReference type="ChEBI" id="CHEBI:15378"/>
        <dbReference type="ChEBI" id="CHEBI:17408"/>
        <dbReference type="ChEBI" id="CHEBI:18035"/>
        <dbReference type="ChEBI" id="CHEBI:28868"/>
    </reaction>
</comment>